<gene>
    <name evidence="1" type="ORF">DES52_11773</name>
</gene>
<evidence type="ECO:0000313" key="1">
    <source>
        <dbReference type="EMBL" id="PYE50555.1"/>
    </source>
</evidence>
<dbReference type="Gene3D" id="3.40.350.10">
    <property type="entry name" value="Creatinase/prolidase N-terminal domain"/>
    <property type="match status" value="1"/>
</dbReference>
<dbReference type="EMBL" id="QJSX01000017">
    <property type="protein sequence ID" value="PYE50555.1"/>
    <property type="molecule type" value="Genomic_DNA"/>
</dbReference>
<dbReference type="Proteomes" id="UP000248326">
    <property type="component" value="Unassembled WGS sequence"/>
</dbReference>
<keyword evidence="2" id="KW-1185">Reference proteome</keyword>
<proteinExistence type="predicted"/>
<organism evidence="1 2">
    <name type="scientific">Deinococcus yavapaiensis KR-236</name>
    <dbReference type="NCBI Taxonomy" id="694435"/>
    <lineage>
        <taxon>Bacteria</taxon>
        <taxon>Thermotogati</taxon>
        <taxon>Deinococcota</taxon>
        <taxon>Deinococci</taxon>
        <taxon>Deinococcales</taxon>
        <taxon>Deinococcaceae</taxon>
        <taxon>Deinococcus</taxon>
    </lineage>
</organism>
<name>A0A318S0Q4_9DEIO</name>
<dbReference type="RefSeq" id="WP_110888314.1">
    <property type="nucleotide sequence ID" value="NZ_QJSX01000017.1"/>
</dbReference>
<dbReference type="SUPFAM" id="SSF53092">
    <property type="entry name" value="Creatinase/prolidase N-terminal domain"/>
    <property type="match status" value="1"/>
</dbReference>
<dbReference type="InterPro" id="IPR029149">
    <property type="entry name" value="Creatin/AminoP/Spt16_N"/>
</dbReference>
<protein>
    <submittedName>
        <fullName evidence="1">Uncharacterized protein</fullName>
    </submittedName>
</protein>
<comment type="caution">
    <text evidence="1">The sequence shown here is derived from an EMBL/GenBank/DDBJ whole genome shotgun (WGS) entry which is preliminary data.</text>
</comment>
<evidence type="ECO:0000313" key="2">
    <source>
        <dbReference type="Proteomes" id="UP000248326"/>
    </source>
</evidence>
<reference evidence="1 2" key="1">
    <citation type="submission" date="2018-06" db="EMBL/GenBank/DDBJ databases">
        <title>Genomic Encyclopedia of Type Strains, Phase IV (KMG-IV): sequencing the most valuable type-strain genomes for metagenomic binning, comparative biology and taxonomic classification.</title>
        <authorList>
            <person name="Goeker M."/>
        </authorList>
    </citation>
    <scope>NUCLEOTIDE SEQUENCE [LARGE SCALE GENOMIC DNA]</scope>
    <source>
        <strain evidence="1 2">DSM 18048</strain>
    </source>
</reference>
<sequence length="117" mass="13535">MLFDDQYILFYTSFAFFPTERPIALTVTVDGERALFVPRLEGDHARQVSQAEHVESYREFPDERHPLLQLADVLTNLGLRFAPIGLNHDVTRRSWGTWDLCCPRCCPARDVTVRIAR</sequence>
<dbReference type="AlphaFoldDB" id="A0A318S0Q4"/>
<accession>A0A318S0Q4</accession>